<feature type="non-terminal residue" evidence="5">
    <location>
        <position position="639"/>
    </location>
</feature>
<comment type="caution">
    <text evidence="5">The sequence shown here is derived from an EMBL/GenBank/DDBJ whole genome shotgun (WGS) entry which is preliminary data.</text>
</comment>
<dbReference type="SUPFAM" id="SSF158639">
    <property type="entry name" value="ENT-like"/>
    <property type="match status" value="1"/>
</dbReference>
<feature type="region of interest" description="Disordered" evidence="3">
    <location>
        <begin position="573"/>
        <end position="639"/>
    </location>
</feature>
<dbReference type="InterPro" id="IPR036142">
    <property type="entry name" value="ENT_dom-like_sf"/>
</dbReference>
<feature type="compositionally biased region" description="Low complexity" evidence="3">
    <location>
        <begin position="579"/>
        <end position="588"/>
    </location>
</feature>
<accession>A0AAV5UC34</accession>
<sequence length="639" mass="67675">MTDIKEEPFLNPEEDYWENIDVNDCSYLLRTLEREAFTSVVNALRAKGPPSEHTFLVLDHLKSALSINDELGRAEIRRAAFDPKLTRVSKVLNPNYDTCTEWSGCSTESRGLVEAGPSRAKPFANTSTTSIADQLLRQATSNNEKVNRRTGRAVELLALPHKPFVPERLRLLLRETDRPEQRIAPPLEMVPPHLPLPAHVPTHISTPADASAQSDGKPPPKKRRKRTSKAAKAKENVPELRPAKSSKLEADPSLGPSLIENAPSSSSAVAPITPLAASTVASSAIVGSGGSYVLSPGQPPQSGDAMKTWVSKIHEQEMAASAKKNGRLEEYKKEVSLIPPDESHLPSIPSSSNDDPTKKKRRAKVPLQDPFYLNSCARTRPFLFERVPNGQVKPPRGNPDKRSSSKLTSPVMYSHPSTSGSIGNPANAPFGSAPITTSTPVARPNAADSHMGYGGRNGLMDESPAPTAPTSTAATPVYIRPTLPVTPTSTQVKRGHGSSQSALSNRSSQGRSYYVNNCGVSMVGLTGSSSAVRSQSSSGGIGGRSGSLGSQQLIALQGISSGVHFTSVTSGNQKEKAASSNSNCSINSTGGGSTSSGIGGISSGTALTEPAQPISARPPEDSGHDYGIPHSPHPSHPSH</sequence>
<feature type="region of interest" description="Disordered" evidence="3">
    <location>
        <begin position="337"/>
        <end position="366"/>
    </location>
</feature>
<proteinExistence type="predicted"/>
<keyword evidence="2" id="KW-0539">Nucleus</keyword>
<feature type="compositionally biased region" description="Basic and acidic residues" evidence="3">
    <location>
        <begin position="232"/>
        <end position="250"/>
    </location>
</feature>
<evidence type="ECO:0000313" key="6">
    <source>
        <dbReference type="Proteomes" id="UP001432027"/>
    </source>
</evidence>
<evidence type="ECO:0000313" key="5">
    <source>
        <dbReference type="EMBL" id="GMT04489.1"/>
    </source>
</evidence>
<dbReference type="AlphaFoldDB" id="A0AAV5UC34"/>
<gene>
    <name evidence="5" type="ORF">PENTCL1PPCAC_26663</name>
</gene>
<feature type="compositionally biased region" description="Gly residues" evidence="3">
    <location>
        <begin position="589"/>
        <end position="602"/>
    </location>
</feature>
<reference evidence="5" key="1">
    <citation type="submission" date="2023-10" db="EMBL/GenBank/DDBJ databases">
        <title>Genome assembly of Pristionchus species.</title>
        <authorList>
            <person name="Yoshida K."/>
            <person name="Sommer R.J."/>
        </authorList>
    </citation>
    <scope>NUCLEOTIDE SEQUENCE</scope>
    <source>
        <strain evidence="5">RS0144</strain>
    </source>
</reference>
<dbReference type="SMART" id="SM01191">
    <property type="entry name" value="ENT"/>
    <property type="match status" value="1"/>
</dbReference>
<evidence type="ECO:0000259" key="4">
    <source>
        <dbReference type="SMART" id="SM01191"/>
    </source>
</evidence>
<organism evidence="5 6">
    <name type="scientific">Pristionchus entomophagus</name>
    <dbReference type="NCBI Taxonomy" id="358040"/>
    <lineage>
        <taxon>Eukaryota</taxon>
        <taxon>Metazoa</taxon>
        <taxon>Ecdysozoa</taxon>
        <taxon>Nematoda</taxon>
        <taxon>Chromadorea</taxon>
        <taxon>Rhabditida</taxon>
        <taxon>Rhabditina</taxon>
        <taxon>Diplogasteromorpha</taxon>
        <taxon>Diplogasteroidea</taxon>
        <taxon>Neodiplogasteridae</taxon>
        <taxon>Pristionchus</taxon>
    </lineage>
</organism>
<name>A0AAV5UC34_9BILA</name>
<dbReference type="InterPro" id="IPR005491">
    <property type="entry name" value="ENT_dom"/>
</dbReference>
<dbReference type="Proteomes" id="UP001432027">
    <property type="component" value="Unassembled WGS sequence"/>
</dbReference>
<feature type="compositionally biased region" description="Low complexity" evidence="3">
    <location>
        <begin position="463"/>
        <end position="476"/>
    </location>
</feature>
<feature type="domain" description="ENT" evidence="4">
    <location>
        <begin position="25"/>
        <end position="97"/>
    </location>
</feature>
<comment type="subcellular location">
    <subcellularLocation>
        <location evidence="1">Nucleus</location>
    </subcellularLocation>
</comment>
<dbReference type="Gene3D" id="1.10.1240.40">
    <property type="entry name" value="ENT domain"/>
    <property type="match status" value="1"/>
</dbReference>
<evidence type="ECO:0000256" key="3">
    <source>
        <dbReference type="SAM" id="MobiDB-lite"/>
    </source>
</evidence>
<evidence type="ECO:0000256" key="1">
    <source>
        <dbReference type="ARBA" id="ARBA00004123"/>
    </source>
</evidence>
<feature type="compositionally biased region" description="Polar residues" evidence="3">
    <location>
        <begin position="415"/>
        <end position="424"/>
    </location>
</feature>
<dbReference type="Pfam" id="PF03735">
    <property type="entry name" value="ENT"/>
    <property type="match status" value="1"/>
</dbReference>
<feature type="region of interest" description="Disordered" evidence="3">
    <location>
        <begin position="386"/>
        <end position="508"/>
    </location>
</feature>
<dbReference type="GO" id="GO:0005634">
    <property type="term" value="C:nucleus"/>
    <property type="evidence" value="ECO:0007669"/>
    <property type="project" value="UniProtKB-SubCell"/>
</dbReference>
<keyword evidence="6" id="KW-1185">Reference proteome</keyword>
<dbReference type="EMBL" id="BTSX01000006">
    <property type="protein sequence ID" value="GMT04489.1"/>
    <property type="molecule type" value="Genomic_DNA"/>
</dbReference>
<evidence type="ECO:0000256" key="2">
    <source>
        <dbReference type="ARBA" id="ARBA00023242"/>
    </source>
</evidence>
<feature type="compositionally biased region" description="Basic residues" evidence="3">
    <location>
        <begin position="219"/>
        <end position="231"/>
    </location>
</feature>
<feature type="region of interest" description="Disordered" evidence="3">
    <location>
        <begin position="182"/>
        <end position="265"/>
    </location>
</feature>
<feature type="compositionally biased region" description="Low complexity" evidence="3">
    <location>
        <begin position="498"/>
        <end position="508"/>
    </location>
</feature>
<protein>
    <recommendedName>
        <fullName evidence="4">ENT domain-containing protein</fullName>
    </recommendedName>
</protein>